<dbReference type="AlphaFoldDB" id="A0A7C9IEI1"/>
<dbReference type="Proteomes" id="UP000480350">
    <property type="component" value="Unassembled WGS sequence"/>
</dbReference>
<name>A0A7C9IEI1_9RHOB</name>
<accession>A0A7C9IEI1</accession>
<dbReference type="PANTHER" id="PTHR12558">
    <property type="entry name" value="CELL DIVISION CYCLE 16,23,27"/>
    <property type="match status" value="1"/>
</dbReference>
<dbReference type="GO" id="GO:0003677">
    <property type="term" value="F:DNA binding"/>
    <property type="evidence" value="ECO:0007669"/>
    <property type="project" value="UniProtKB-UniRule"/>
</dbReference>
<dbReference type="CDD" id="cd00383">
    <property type="entry name" value="trans_reg_C"/>
    <property type="match status" value="1"/>
</dbReference>
<evidence type="ECO:0000313" key="5">
    <source>
        <dbReference type="EMBL" id="MXQ06784.1"/>
    </source>
</evidence>
<reference evidence="5 6" key="1">
    <citation type="submission" date="2019-12" db="EMBL/GenBank/DDBJ databases">
        <authorList>
            <person name="Lee S.D."/>
        </authorList>
    </citation>
    <scope>NUCLEOTIDE SEQUENCE [LARGE SCALE GENOMIC DNA]</scope>
    <source>
        <strain evidence="5 6">GH1-50</strain>
    </source>
</reference>
<dbReference type="GO" id="GO:0006355">
    <property type="term" value="P:regulation of DNA-templated transcription"/>
    <property type="evidence" value="ECO:0007669"/>
    <property type="project" value="InterPro"/>
</dbReference>
<dbReference type="Pfam" id="PF00486">
    <property type="entry name" value="Trans_reg_C"/>
    <property type="match status" value="1"/>
</dbReference>
<evidence type="ECO:0000259" key="4">
    <source>
        <dbReference type="PROSITE" id="PS51755"/>
    </source>
</evidence>
<dbReference type="EMBL" id="WUPT01000001">
    <property type="protein sequence ID" value="MXQ06784.1"/>
    <property type="molecule type" value="Genomic_DNA"/>
</dbReference>
<keyword evidence="2" id="KW-0802">TPR repeat</keyword>
<proteinExistence type="predicted"/>
<dbReference type="Gene3D" id="1.10.10.10">
    <property type="entry name" value="Winged helix-like DNA-binding domain superfamily/Winged helix DNA-binding domain"/>
    <property type="match status" value="1"/>
</dbReference>
<feature type="domain" description="OmpR/PhoB-type" evidence="4">
    <location>
        <begin position="11"/>
        <end position="104"/>
    </location>
</feature>
<dbReference type="PROSITE" id="PS51755">
    <property type="entry name" value="OMPR_PHOB"/>
    <property type="match status" value="1"/>
</dbReference>
<dbReference type="Gene3D" id="1.25.40.10">
    <property type="entry name" value="Tetratricopeptide repeat domain"/>
    <property type="match status" value="2"/>
</dbReference>
<dbReference type="RefSeq" id="WP_160762703.1">
    <property type="nucleotide sequence ID" value="NZ_WUPT01000001.1"/>
</dbReference>
<dbReference type="SMART" id="SM00028">
    <property type="entry name" value="TPR"/>
    <property type="match status" value="2"/>
</dbReference>
<feature type="DNA-binding region" description="OmpR/PhoB-type" evidence="3">
    <location>
        <begin position="11"/>
        <end position="104"/>
    </location>
</feature>
<comment type="caution">
    <text evidence="5">The sequence shown here is derived from an EMBL/GenBank/DDBJ whole genome shotgun (WGS) entry which is preliminary data.</text>
</comment>
<dbReference type="GO" id="GO:0000160">
    <property type="term" value="P:phosphorelay signal transduction system"/>
    <property type="evidence" value="ECO:0007669"/>
    <property type="project" value="InterPro"/>
</dbReference>
<keyword evidence="1 3" id="KW-0238">DNA-binding</keyword>
<dbReference type="Pfam" id="PF13424">
    <property type="entry name" value="TPR_12"/>
    <property type="match status" value="1"/>
</dbReference>
<evidence type="ECO:0000256" key="3">
    <source>
        <dbReference type="PROSITE-ProRule" id="PRU01091"/>
    </source>
</evidence>
<dbReference type="SUPFAM" id="SSF48452">
    <property type="entry name" value="TPR-like"/>
    <property type="match status" value="2"/>
</dbReference>
<keyword evidence="6" id="KW-1185">Reference proteome</keyword>
<protein>
    <submittedName>
        <fullName evidence="5">Tetratricopeptide repeat protein</fullName>
    </submittedName>
</protein>
<sequence length="556" mass="61780">MIESQIGQSSVSSFRFGEFILAPDERKLTRDGIELPLGARAFDMLCFMVENRHRVLTKAEILDAVWPDIAVEESNLTVQVSALRKVLGPKALATIPGRGYQFVLTEKENTAVPATDTDNRETAFTDVLVLPFTNSSNDPDQEYFADGITEDIITDLSKVAALSVVARNTAFTFKRRAVDVAQIAQTMNLTHVVEGSVRKSGNRIRINAQLVDGSTGRPIWAERFDRDLADIFDLQDRITEAIVTALKVRLVPEERVAIQSRPTDNLEAYELYLQARYHHTRLDRRNFEIAGRLAQQALEIDPEYDLAWALLAISQTGLFGLSASAEHGLQAAERALALNPDLSEALAAKAFVLAGLGRFDEAFELHERSLQLDPDSYDVRFLFGRTCFQTGRHEEAILHWERATELSEADLAASSHVAMCYKATGQHEKVLDTARRTLMRAERVLAENSSDSYALITGVSALAKLGEAERAKQWSLRVKAVDPDDPSIDYNIACAMALLGETETALDMLEDCLPRVDAVTFSVWIAQDNDLDALRELPRFQRLIRDLDARAAAATA</sequence>
<organism evidence="5 6">
    <name type="scientific">Kangsaoukella pontilimi</name>
    <dbReference type="NCBI Taxonomy" id="2691042"/>
    <lineage>
        <taxon>Bacteria</taxon>
        <taxon>Pseudomonadati</taxon>
        <taxon>Pseudomonadota</taxon>
        <taxon>Alphaproteobacteria</taxon>
        <taxon>Rhodobacterales</taxon>
        <taxon>Paracoccaceae</taxon>
        <taxon>Kangsaoukella</taxon>
    </lineage>
</organism>
<dbReference type="InterPro" id="IPR036388">
    <property type="entry name" value="WH-like_DNA-bd_sf"/>
</dbReference>
<dbReference type="InterPro" id="IPR011990">
    <property type="entry name" value="TPR-like_helical_dom_sf"/>
</dbReference>
<evidence type="ECO:0000256" key="2">
    <source>
        <dbReference type="PROSITE-ProRule" id="PRU00339"/>
    </source>
</evidence>
<gene>
    <name evidence="5" type="ORF">GQ651_02885</name>
</gene>
<dbReference type="NCBIfam" id="NF047558">
    <property type="entry name" value="TPR_END_plus"/>
    <property type="match status" value="1"/>
</dbReference>
<dbReference type="SUPFAM" id="SSF46894">
    <property type="entry name" value="C-terminal effector domain of the bipartite response regulators"/>
    <property type="match status" value="1"/>
</dbReference>
<evidence type="ECO:0000256" key="1">
    <source>
        <dbReference type="ARBA" id="ARBA00023125"/>
    </source>
</evidence>
<reference evidence="5 6" key="2">
    <citation type="submission" date="2020-03" db="EMBL/GenBank/DDBJ databases">
        <title>Kangsaoukella pontilimi gen. nov., sp. nov., a new member of the family Rhodobacteraceae isolated from a tidal mudflat.</title>
        <authorList>
            <person name="Kim I.S."/>
        </authorList>
    </citation>
    <scope>NUCLEOTIDE SEQUENCE [LARGE SCALE GENOMIC DNA]</scope>
    <source>
        <strain evidence="5 6">GH1-50</strain>
    </source>
</reference>
<dbReference type="InterPro" id="IPR019734">
    <property type="entry name" value="TPR_rpt"/>
</dbReference>
<dbReference type="SMART" id="SM00862">
    <property type="entry name" value="Trans_reg_C"/>
    <property type="match status" value="1"/>
</dbReference>
<feature type="repeat" description="TPR" evidence="2">
    <location>
        <begin position="343"/>
        <end position="376"/>
    </location>
</feature>
<dbReference type="InterPro" id="IPR001867">
    <property type="entry name" value="OmpR/PhoB-type_DNA-bd"/>
</dbReference>
<dbReference type="PROSITE" id="PS50005">
    <property type="entry name" value="TPR"/>
    <property type="match status" value="1"/>
</dbReference>
<dbReference type="InterPro" id="IPR016032">
    <property type="entry name" value="Sig_transdc_resp-reg_C-effctor"/>
</dbReference>
<dbReference type="Gene3D" id="3.40.50.10070">
    <property type="entry name" value="TolB, N-terminal domain"/>
    <property type="match status" value="1"/>
</dbReference>
<evidence type="ECO:0000313" key="6">
    <source>
        <dbReference type="Proteomes" id="UP000480350"/>
    </source>
</evidence>
<dbReference type="PANTHER" id="PTHR12558:SF13">
    <property type="entry name" value="CELL DIVISION CYCLE PROTEIN 27 HOMOLOG"/>
    <property type="match status" value="1"/>
</dbReference>